<reference evidence="1 2" key="1">
    <citation type="journal article" date="2017" name="Mol. Biol. Evol.">
        <title>The 4-celled Tetrabaena socialis nuclear genome reveals the essential components for genetic control of cell number at the origin of multicellularity in the volvocine lineage.</title>
        <authorList>
            <person name="Featherston J."/>
            <person name="Arakaki Y."/>
            <person name="Hanschen E.R."/>
            <person name="Ferris P.J."/>
            <person name="Michod R.E."/>
            <person name="Olson B.J.S.C."/>
            <person name="Nozaki H."/>
            <person name="Durand P.M."/>
        </authorList>
    </citation>
    <scope>NUCLEOTIDE SEQUENCE [LARGE SCALE GENOMIC DNA]</scope>
    <source>
        <strain evidence="1 2">NIES-571</strain>
    </source>
</reference>
<dbReference type="AlphaFoldDB" id="A0A2J7ZP70"/>
<sequence length="268" mass="28369">MLSAALRCGYVGTQPILMQPRLPPVLTQPQSLAKSREVASSFSDAESLGPIFESPRAQQVGIPAPSRHSVFEAEEEAPSASHGDEDCMFGEELELENDPHARAQPSAASSQSRNNFAFLNTPSVLGPLASGAGTPGLHSAGPSGDFTIGRAAMSMRSSMGDMQAELEHMSSCTGARGSRPIGIPRAPAATYSPSAGAFMPGFVPPHELAANSMQNSDPMVVHSHRHKSTAERLRTAVFEQTGVVSVATATSFLHQQQQQPIPSRRQQT</sequence>
<dbReference type="EMBL" id="PGGS01000731">
    <property type="protein sequence ID" value="PNH02058.1"/>
    <property type="molecule type" value="Genomic_DNA"/>
</dbReference>
<protein>
    <submittedName>
        <fullName evidence="1">Uncharacterized protein</fullName>
    </submittedName>
</protein>
<dbReference type="OrthoDB" id="530443at2759"/>
<gene>
    <name evidence="1" type="ORF">TSOC_011988</name>
</gene>
<keyword evidence="2" id="KW-1185">Reference proteome</keyword>
<evidence type="ECO:0000313" key="2">
    <source>
        <dbReference type="Proteomes" id="UP000236333"/>
    </source>
</evidence>
<proteinExistence type="predicted"/>
<name>A0A2J7ZP70_9CHLO</name>
<organism evidence="1 2">
    <name type="scientific">Tetrabaena socialis</name>
    <dbReference type="NCBI Taxonomy" id="47790"/>
    <lineage>
        <taxon>Eukaryota</taxon>
        <taxon>Viridiplantae</taxon>
        <taxon>Chlorophyta</taxon>
        <taxon>core chlorophytes</taxon>
        <taxon>Chlorophyceae</taxon>
        <taxon>CS clade</taxon>
        <taxon>Chlamydomonadales</taxon>
        <taxon>Tetrabaenaceae</taxon>
        <taxon>Tetrabaena</taxon>
    </lineage>
</organism>
<comment type="caution">
    <text evidence="1">The sequence shown here is derived from an EMBL/GenBank/DDBJ whole genome shotgun (WGS) entry which is preliminary data.</text>
</comment>
<evidence type="ECO:0000313" key="1">
    <source>
        <dbReference type="EMBL" id="PNH02058.1"/>
    </source>
</evidence>
<accession>A0A2J7ZP70</accession>
<dbReference type="Proteomes" id="UP000236333">
    <property type="component" value="Unassembled WGS sequence"/>
</dbReference>